<evidence type="ECO:0000313" key="3">
    <source>
        <dbReference type="Proteomes" id="UP001291930"/>
    </source>
</evidence>
<reference evidence="3" key="1">
    <citation type="submission" date="2023-11" db="EMBL/GenBank/DDBJ databases">
        <title>Genome Sequence of Bacillus pseudomycoides stain BUPM19.</title>
        <authorList>
            <person name="Farhat A."/>
        </authorList>
    </citation>
    <scope>NUCLEOTIDE SEQUENCE [LARGE SCALE GENOMIC DNA]</scope>
    <source>
        <strain evidence="3">BUPM19</strain>
    </source>
</reference>
<comment type="caution">
    <text evidence="2">The sequence shown here is derived from an EMBL/GenBank/DDBJ whole genome shotgun (WGS) entry which is preliminary data.</text>
</comment>
<proteinExistence type="predicted"/>
<gene>
    <name evidence="2" type="ORF">U2I54_06215</name>
</gene>
<keyword evidence="1" id="KW-1133">Transmembrane helix</keyword>
<evidence type="ECO:0000313" key="2">
    <source>
        <dbReference type="EMBL" id="MDZ5606706.1"/>
    </source>
</evidence>
<accession>A0ABU5JTD1</accession>
<sequence length="113" mass="13099">MEVSIGMTVLIWDKSARKEQEEYIEFKWLIRNAKAPCSARRFYGSLKPNAPMRTGISNMKITARSGTKMLTNFHLLGSFLFMAIMLNMRPRMMQVMLVKKKMIGKKFEFAARA</sequence>
<evidence type="ECO:0000256" key="1">
    <source>
        <dbReference type="SAM" id="Phobius"/>
    </source>
</evidence>
<dbReference type="EMBL" id="JAXOVW010000008">
    <property type="protein sequence ID" value="MDZ5606706.1"/>
    <property type="molecule type" value="Genomic_DNA"/>
</dbReference>
<dbReference type="RefSeq" id="WP_374217113.1">
    <property type="nucleotide sequence ID" value="NZ_JAXOVW010000008.1"/>
</dbReference>
<dbReference type="Proteomes" id="UP001291930">
    <property type="component" value="Unassembled WGS sequence"/>
</dbReference>
<keyword evidence="1" id="KW-0472">Membrane</keyword>
<feature type="transmembrane region" description="Helical" evidence="1">
    <location>
        <begin position="69"/>
        <end position="86"/>
    </location>
</feature>
<keyword evidence="3" id="KW-1185">Reference proteome</keyword>
<name>A0ABU5JTD1_9BACI</name>
<keyword evidence="1" id="KW-0812">Transmembrane</keyword>
<protein>
    <submittedName>
        <fullName evidence="2">Uncharacterized protein</fullName>
    </submittedName>
</protein>
<organism evidence="2 3">
    <name type="scientific">Bacillus bingmayongensis</name>
    <dbReference type="NCBI Taxonomy" id="1150157"/>
    <lineage>
        <taxon>Bacteria</taxon>
        <taxon>Bacillati</taxon>
        <taxon>Bacillota</taxon>
        <taxon>Bacilli</taxon>
        <taxon>Bacillales</taxon>
        <taxon>Bacillaceae</taxon>
        <taxon>Bacillus</taxon>
    </lineage>
</organism>